<dbReference type="InterPro" id="IPR013968">
    <property type="entry name" value="PKS_KR"/>
</dbReference>
<dbReference type="InterPro" id="IPR014030">
    <property type="entry name" value="Ketoacyl_synth_N"/>
</dbReference>
<keyword evidence="6" id="KW-0045">Antibiotic biosynthesis</keyword>
<dbReference type="InterPro" id="IPR011032">
    <property type="entry name" value="GroES-like_sf"/>
</dbReference>
<dbReference type="Pfam" id="PF02801">
    <property type="entry name" value="Ketoacyl-synt_C"/>
    <property type="match status" value="1"/>
</dbReference>
<feature type="region of interest" description="N-terminal hotdog fold" evidence="9">
    <location>
        <begin position="992"/>
        <end position="1117"/>
    </location>
</feature>
<evidence type="ECO:0000259" key="12">
    <source>
        <dbReference type="PROSITE" id="PS52004"/>
    </source>
</evidence>
<dbReference type="SUPFAM" id="SSF50129">
    <property type="entry name" value="GroES-like"/>
    <property type="match status" value="1"/>
</dbReference>
<dbReference type="Gene3D" id="3.40.50.11460">
    <property type="match status" value="1"/>
</dbReference>
<dbReference type="InterPro" id="IPR013154">
    <property type="entry name" value="ADH-like_N"/>
</dbReference>
<dbReference type="Gene3D" id="3.40.47.10">
    <property type="match status" value="1"/>
</dbReference>
<dbReference type="Pfam" id="PF00550">
    <property type="entry name" value="PP-binding"/>
    <property type="match status" value="1"/>
</dbReference>
<dbReference type="SUPFAM" id="SSF52151">
    <property type="entry name" value="FabD/lysophospholipase-like"/>
    <property type="match status" value="1"/>
</dbReference>
<dbReference type="InterPro" id="IPR036736">
    <property type="entry name" value="ACP-like_sf"/>
</dbReference>
<dbReference type="PROSITE" id="PS52019">
    <property type="entry name" value="PKS_MFAS_DH"/>
    <property type="match status" value="1"/>
</dbReference>
<evidence type="ECO:0000256" key="10">
    <source>
        <dbReference type="SAM" id="MobiDB-lite"/>
    </source>
</evidence>
<dbReference type="InterPro" id="IPR050091">
    <property type="entry name" value="PKS_NRPS_Biosynth_Enz"/>
</dbReference>
<dbReference type="Pfam" id="PF21089">
    <property type="entry name" value="PKS_DH_N"/>
    <property type="match status" value="1"/>
</dbReference>
<keyword evidence="8" id="KW-0012">Acyltransferase</keyword>
<feature type="domain" description="Carrier" evidence="11">
    <location>
        <begin position="2057"/>
        <end position="2132"/>
    </location>
</feature>
<feature type="active site" description="Proton acceptor; for dehydratase activity" evidence="9">
    <location>
        <position position="1024"/>
    </location>
</feature>
<evidence type="ECO:0000256" key="9">
    <source>
        <dbReference type="PROSITE-ProRule" id="PRU01363"/>
    </source>
</evidence>
<dbReference type="InterPro" id="IPR014043">
    <property type="entry name" value="Acyl_transferase_dom"/>
</dbReference>
<dbReference type="InterPro" id="IPR057326">
    <property type="entry name" value="KR_dom"/>
</dbReference>
<dbReference type="InterPro" id="IPR020843">
    <property type="entry name" value="ER"/>
</dbReference>
<sequence length="2209" mass="228359">MDSQNTAGGDERLVKYLKRVTADLHRTRERLARATAERSEPIAVVGMACRLPGGVASPEDLWDLVAGGRDAVTAFPDNRGWDLDSLFHPDPDHPGTSYVRAGGFLHDADRFDPGFFGISPREALAMDPQQRLMLEVSWEAFERAGIDPTTLRGTDVGVYCGALNQDYATRLDTVPEGVEGHLVTGGAGSVLSGRVSYVLGLEGPAVTVDTACSSSLVTLHLAAQALRDGECSMALAGGVTVMSTSWAFVGVSRQRGMAEDGRCKSFSSDADGTGLAEGAGVLLLERLSEAERLGHPVLAVVRGSAVNQDGASNGLTAPSGSSQQRVILKALEAAGLAPSDVDVVEAHGTGTALGDPIEAQALLATYGQGRPADRPLWLGSLKSNIGHTQAAAGVAGVIKTVQAIRHAQLPPTLNVAEPTGQVDWSAGAVELLTSGRDWPEGAGPRRGAVSGFGVSGTNAHVIIEQAPPAPDPAGDADALDPEAVGGGIVPLVVTGRGTAGRTARAAQLAAWLTDRPDQPVGDVARALIHNVAVLPDRAVVLAGGGPGTPGAGEGAEDTPGAGRGASAAAGPAVSGAEGVGASALTGTAVDGPAASAVDGLVALAGDRAAAGVVRGDGPLLTGDVAFVFPGQGSQWLGMGAELLASSPVFAAAMAECDAALGDYVDWSVIDVIRQDPAAPDPNLIEVVQPSLFAVHVSLAALWQHVGVRPAAVVGHSQGEIAAAVVSGALSLSDGARVIVARSALLAEELLGKGAMAWIGTSADDVEDRLAQWADRLSVAGRNSPRAVTVVGETEALHELVARCEADGIRTRIVGSSVASHCAQIEPLRDRLLAMFDEVTPRAARVPFYSSVTGTVIDTTGMDAEYWYRNAREPVDLEAAVRALLADGYAFFVELSAHPVLTVPVQETAEAVGADVAAVGSLRRDDGGPRRFLTSMAEGFVRGLPVEWSVLFDAGRRAHVELPTYPFQQQRYWLAASEATGDVGRLGLGGAEHPLLGAVAEVPESGGVLVTSRLSLRSQPWLADHAAAGTVLLPGAAFLELVVRAGDEVGCGAVEELVVEAPLRLPPTGAVQVRIGVGEADGSGARPVSLHARAEDAGPGAPWTRHVHGTLTASPPAADFSFAHWPPAGATPVDEDRLTGFYDRLAAAGFGYGPAFRGLRAAWLAGDDIWAEVELPEEQQADAARFGLHPALLDAALHAGLFAAGDEPELALPFAYRGVALHAQGASALRVRISPTGDDSVRVQVADGSGAPVASVSSLVSRAVEPARFADSPTGDQVFLIDWEEYAPPAPAPSAPAAARPMPVTTAADLSAATGGGVLLHDVLPEPGPAAEAARDLTARVLEVLQQWLGDPALSESRLVVRTSGAVRVRDGETPDPALAAVWGLVGAAQSEHPDRIVLVDSDGSPASDAVLPSLLDADEPQCAVRDGVCFLRRLTRADAAGTVLPPAGEPTWRLDTRTTGTLEGLALVPAPEAARPLEEGQVRVAVRAAGMNFRDVLMALGMFPGKIDICHEGAGVVTEVGPGVPDLAPGDRVMGVFPGAGGPVAVAERFALARMPAGWTFEQAAAVPAVYLTAYYAFTDLIDLRPGQSVLVHAAAGGVGMAAVQLAHHFGAEVYGTAGTAKWPAALAAGVPEGRLANSRTLDFERQFLDMTDGRGFDVVLDALTGEFVDASLRLLPRGGQFLEMGKNDARDPEDVAARYPGVTYRVFDIAEARGARLQRLLEELLELFDRGVLTPLPVTTWDIRQAPAAFRYMAQALHVGKNVFTLPRNLDPDGTVLVTGGTGTLGAMLARHLVGAHGVRNLVLTGRRGPAAEGAAELAAELTGMGARVRIVACDSADRSALAAVLASIPEKAPLTAVLHAAVVLDDGVVTSLTPERLTAVLRPKIDAAVHLHELTKDLDLAAFVLFSSGSGVFGNAGQGNYAAANAFLDAFAQWRRAQGLPAVSLAWGLWAQSVSAGAAAHLGETDRERMARGGVVGLSAEEGTALFDATLHAPHPVVLPMKLDFTALRAEAADGSVPPLLRRLVRQGRRTARAGGGADALTERLARAGAADQEQILLDLVRQEAAAVLGHSSAAAVRPDLAFKEVGFDSLTSVELRNRLANRSGLRLPATLTFDNPTPTALAGYLRSVLCPEGGPAPDEGPGVPEAELRRVLATAPLDRLRDLGVLDAVRPLLDDAVEGPADGAAEALAGMDVDDLVARAMSKAGK</sequence>
<dbReference type="InterPro" id="IPR014031">
    <property type="entry name" value="Ketoacyl_synth_C"/>
</dbReference>
<reference evidence="14 15" key="1">
    <citation type="submission" date="2021-06" db="EMBL/GenBank/DDBJ databases">
        <title>Ecological speciation of a Streptomyces species isolated from different habitats and geographic origins.</title>
        <authorList>
            <person name="Wang J."/>
        </authorList>
    </citation>
    <scope>NUCLEOTIDE SEQUENCE [LARGE SCALE GENOMIC DNA]</scope>
    <source>
        <strain evidence="14 15">FXJ8.012</strain>
    </source>
</reference>
<dbReference type="Gene3D" id="3.10.129.110">
    <property type="entry name" value="Polyketide synthase dehydratase"/>
    <property type="match status" value="1"/>
</dbReference>
<dbReference type="Gene3D" id="1.10.1200.10">
    <property type="entry name" value="ACP-like"/>
    <property type="match status" value="1"/>
</dbReference>
<dbReference type="SUPFAM" id="SSF55048">
    <property type="entry name" value="Probable ACP-binding domain of malonyl-CoA ACP transacylase"/>
    <property type="match status" value="1"/>
</dbReference>
<dbReference type="Pfam" id="PF00109">
    <property type="entry name" value="ketoacyl-synt"/>
    <property type="match status" value="1"/>
</dbReference>
<protein>
    <submittedName>
        <fullName evidence="14">Type I polyketide synthase</fullName>
    </submittedName>
</protein>
<feature type="domain" description="PKS/mFAS DH" evidence="13">
    <location>
        <begin position="992"/>
        <end position="1269"/>
    </location>
</feature>
<dbReference type="Proteomes" id="UP000758701">
    <property type="component" value="Unassembled WGS sequence"/>
</dbReference>
<evidence type="ECO:0000313" key="14">
    <source>
        <dbReference type="EMBL" id="MBZ6150660.1"/>
    </source>
</evidence>
<dbReference type="InterPro" id="IPR016039">
    <property type="entry name" value="Thiolase-like"/>
</dbReference>
<dbReference type="CDD" id="cd05195">
    <property type="entry name" value="enoyl_red"/>
    <property type="match status" value="1"/>
</dbReference>
<dbReference type="Gene3D" id="3.30.70.3290">
    <property type="match status" value="2"/>
</dbReference>
<keyword evidence="4" id="KW-0597">Phosphoprotein</keyword>
<dbReference type="Pfam" id="PF14765">
    <property type="entry name" value="PS-DH"/>
    <property type="match status" value="1"/>
</dbReference>
<dbReference type="SMART" id="SM00825">
    <property type="entry name" value="PKS_KS"/>
    <property type="match status" value="1"/>
</dbReference>
<dbReference type="SMART" id="SM00829">
    <property type="entry name" value="PKS_ER"/>
    <property type="match status" value="1"/>
</dbReference>
<dbReference type="SMART" id="SM00822">
    <property type="entry name" value="PKS_KR"/>
    <property type="match status" value="1"/>
</dbReference>
<organism evidence="14 15">
    <name type="scientific">Streptomyces olivaceus</name>
    <dbReference type="NCBI Taxonomy" id="47716"/>
    <lineage>
        <taxon>Bacteria</taxon>
        <taxon>Bacillati</taxon>
        <taxon>Actinomycetota</taxon>
        <taxon>Actinomycetes</taxon>
        <taxon>Kitasatosporales</taxon>
        <taxon>Streptomycetaceae</taxon>
        <taxon>Streptomyces</taxon>
    </lineage>
</organism>
<dbReference type="InterPro" id="IPR001227">
    <property type="entry name" value="Ac_transferase_dom_sf"/>
</dbReference>
<dbReference type="InterPro" id="IPR055123">
    <property type="entry name" value="SpnB-like_Rossmann"/>
</dbReference>
<evidence type="ECO:0000256" key="3">
    <source>
        <dbReference type="ARBA" id="ARBA00022450"/>
    </source>
</evidence>
<feature type="region of interest" description="Disordered" evidence="10">
    <location>
        <begin position="544"/>
        <end position="569"/>
    </location>
</feature>
<dbReference type="InterPro" id="IPR042104">
    <property type="entry name" value="PKS_dehydratase_sf"/>
</dbReference>
<feature type="domain" description="Ketosynthase family 3 (KS3)" evidence="12">
    <location>
        <begin position="39"/>
        <end position="465"/>
    </location>
</feature>
<keyword evidence="7" id="KW-0511">Multifunctional enzyme</keyword>
<dbReference type="Pfam" id="PF08659">
    <property type="entry name" value="KR"/>
    <property type="match status" value="1"/>
</dbReference>
<dbReference type="InterPro" id="IPR016036">
    <property type="entry name" value="Malonyl_transacylase_ACP-bd"/>
</dbReference>
<dbReference type="InterPro" id="IPR020806">
    <property type="entry name" value="PKS_PP-bd"/>
</dbReference>
<dbReference type="InterPro" id="IPR016035">
    <property type="entry name" value="Acyl_Trfase/lysoPLipase"/>
</dbReference>
<dbReference type="InterPro" id="IPR049900">
    <property type="entry name" value="PKS_mFAS_DH"/>
</dbReference>
<dbReference type="CDD" id="cd00833">
    <property type="entry name" value="PKS"/>
    <property type="match status" value="1"/>
</dbReference>
<dbReference type="SUPFAM" id="SSF51735">
    <property type="entry name" value="NAD(P)-binding Rossmann-fold domains"/>
    <property type="match status" value="3"/>
</dbReference>
<dbReference type="InterPro" id="IPR049552">
    <property type="entry name" value="PKS_DH_N"/>
</dbReference>
<evidence type="ECO:0000256" key="4">
    <source>
        <dbReference type="ARBA" id="ARBA00022553"/>
    </source>
</evidence>
<comment type="caution">
    <text evidence="14">The sequence shown here is derived from an EMBL/GenBank/DDBJ whole genome shotgun (WGS) entry which is preliminary data.</text>
</comment>
<dbReference type="Pfam" id="PF08990">
    <property type="entry name" value="Docking"/>
    <property type="match status" value="1"/>
</dbReference>
<keyword evidence="15" id="KW-1185">Reference proteome</keyword>
<dbReference type="InterPro" id="IPR020807">
    <property type="entry name" value="PKS_DH"/>
</dbReference>
<evidence type="ECO:0000259" key="13">
    <source>
        <dbReference type="PROSITE" id="PS52019"/>
    </source>
</evidence>
<dbReference type="EMBL" id="JAHSTP010000002">
    <property type="protein sequence ID" value="MBZ6150660.1"/>
    <property type="molecule type" value="Genomic_DNA"/>
</dbReference>
<evidence type="ECO:0000256" key="7">
    <source>
        <dbReference type="ARBA" id="ARBA00023268"/>
    </source>
</evidence>
<feature type="active site" description="Proton donor; for dehydratase activity" evidence="9">
    <location>
        <position position="1193"/>
    </location>
</feature>
<evidence type="ECO:0000256" key="6">
    <source>
        <dbReference type="ARBA" id="ARBA00023194"/>
    </source>
</evidence>
<dbReference type="PROSITE" id="PS00012">
    <property type="entry name" value="PHOSPHOPANTETHEINE"/>
    <property type="match status" value="1"/>
</dbReference>
<keyword evidence="3" id="KW-0596">Phosphopantetheine</keyword>
<dbReference type="SMART" id="SM01294">
    <property type="entry name" value="PKS_PP_betabranch"/>
    <property type="match status" value="1"/>
</dbReference>
<evidence type="ECO:0000256" key="5">
    <source>
        <dbReference type="ARBA" id="ARBA00022679"/>
    </source>
</evidence>
<dbReference type="Pfam" id="PF22953">
    <property type="entry name" value="SpnB_Rossmann"/>
    <property type="match status" value="1"/>
</dbReference>
<dbReference type="Pfam" id="PF13602">
    <property type="entry name" value="ADH_zinc_N_2"/>
    <property type="match status" value="1"/>
</dbReference>
<evidence type="ECO:0000256" key="8">
    <source>
        <dbReference type="ARBA" id="ARBA00023315"/>
    </source>
</evidence>
<name>A0ABS7W097_STROV</name>
<dbReference type="InterPro" id="IPR020841">
    <property type="entry name" value="PKS_Beta-ketoAc_synthase_dom"/>
</dbReference>
<dbReference type="SMART" id="SM00823">
    <property type="entry name" value="PKS_PP"/>
    <property type="match status" value="1"/>
</dbReference>
<dbReference type="PROSITE" id="PS50075">
    <property type="entry name" value="CARRIER"/>
    <property type="match status" value="1"/>
</dbReference>
<dbReference type="Gene3D" id="3.40.366.10">
    <property type="entry name" value="Malonyl-Coenzyme A Acyl Carrier Protein, domain 2"/>
    <property type="match status" value="1"/>
</dbReference>
<proteinExistence type="predicted"/>
<dbReference type="Gene3D" id="3.90.180.10">
    <property type="entry name" value="Medium-chain alcohol dehydrogenases, catalytic domain"/>
    <property type="match status" value="1"/>
</dbReference>
<evidence type="ECO:0000259" key="11">
    <source>
        <dbReference type="PROSITE" id="PS50075"/>
    </source>
</evidence>
<dbReference type="Pfam" id="PF00698">
    <property type="entry name" value="Acyl_transf_1"/>
    <property type="match status" value="1"/>
</dbReference>
<dbReference type="SMART" id="SM00827">
    <property type="entry name" value="PKS_AT"/>
    <property type="match status" value="1"/>
</dbReference>
<dbReference type="SMART" id="SM00826">
    <property type="entry name" value="PKS_DH"/>
    <property type="match status" value="1"/>
</dbReference>
<dbReference type="SUPFAM" id="SSF47336">
    <property type="entry name" value="ACP-like"/>
    <property type="match status" value="1"/>
</dbReference>
<dbReference type="CDD" id="cd08956">
    <property type="entry name" value="KR_3_FAS_SDR_x"/>
    <property type="match status" value="1"/>
</dbReference>
<keyword evidence="5" id="KW-0808">Transferase</keyword>
<comment type="pathway">
    <text evidence="2">Antibiotic biosynthesis.</text>
</comment>
<dbReference type="InterPro" id="IPR036291">
    <property type="entry name" value="NAD(P)-bd_dom_sf"/>
</dbReference>
<dbReference type="PANTHER" id="PTHR43775:SF51">
    <property type="entry name" value="INACTIVE PHENOLPHTHIOCEROL SYNTHESIS POLYKETIDE SYNTHASE TYPE I PKS1-RELATED"/>
    <property type="match status" value="1"/>
</dbReference>
<evidence type="ECO:0000256" key="1">
    <source>
        <dbReference type="ARBA" id="ARBA00001957"/>
    </source>
</evidence>
<dbReference type="InterPro" id="IPR009081">
    <property type="entry name" value="PP-bd_ACP"/>
</dbReference>
<evidence type="ECO:0000256" key="2">
    <source>
        <dbReference type="ARBA" id="ARBA00004792"/>
    </source>
</evidence>
<dbReference type="PANTHER" id="PTHR43775">
    <property type="entry name" value="FATTY ACID SYNTHASE"/>
    <property type="match status" value="1"/>
</dbReference>
<accession>A0ABS7W097</accession>
<dbReference type="Gene3D" id="3.40.50.720">
    <property type="entry name" value="NAD(P)-binding Rossmann-like Domain"/>
    <property type="match status" value="1"/>
</dbReference>
<dbReference type="SUPFAM" id="SSF53901">
    <property type="entry name" value="Thiolase-like"/>
    <property type="match status" value="1"/>
</dbReference>
<dbReference type="InterPro" id="IPR049551">
    <property type="entry name" value="PKS_DH_C"/>
</dbReference>
<dbReference type="PROSITE" id="PS52004">
    <property type="entry name" value="KS3_2"/>
    <property type="match status" value="1"/>
</dbReference>
<feature type="compositionally biased region" description="Gly residues" evidence="10">
    <location>
        <begin position="544"/>
        <end position="553"/>
    </location>
</feature>
<feature type="region of interest" description="C-terminal hotdog fold" evidence="9">
    <location>
        <begin position="1132"/>
        <end position="1269"/>
    </location>
</feature>
<evidence type="ECO:0000313" key="15">
    <source>
        <dbReference type="Proteomes" id="UP000758701"/>
    </source>
</evidence>
<dbReference type="InterPro" id="IPR018201">
    <property type="entry name" value="Ketoacyl_synth_AS"/>
</dbReference>
<dbReference type="InterPro" id="IPR006162">
    <property type="entry name" value="Ppantetheine_attach_site"/>
</dbReference>
<dbReference type="PROSITE" id="PS00606">
    <property type="entry name" value="KS3_1"/>
    <property type="match status" value="1"/>
</dbReference>
<dbReference type="InterPro" id="IPR015083">
    <property type="entry name" value="NorB/c/GfsB-D-like_docking"/>
</dbReference>
<dbReference type="Pfam" id="PF08240">
    <property type="entry name" value="ADH_N"/>
    <property type="match status" value="1"/>
</dbReference>
<comment type="cofactor">
    <cofactor evidence="1">
        <name>pantetheine 4'-phosphate</name>
        <dbReference type="ChEBI" id="CHEBI:47942"/>
    </cofactor>
</comment>
<gene>
    <name evidence="14" type="ORF">KVH32_05685</name>
</gene>